<dbReference type="SUPFAM" id="SSF55486">
    <property type="entry name" value="Metalloproteases ('zincins'), catalytic domain"/>
    <property type="match status" value="1"/>
</dbReference>
<dbReference type="PROSITE" id="PS51257">
    <property type="entry name" value="PROKAR_LIPOPROTEIN"/>
    <property type="match status" value="1"/>
</dbReference>
<keyword evidence="6 7" id="KW-0482">Metalloprotease</keyword>
<dbReference type="RefSeq" id="WP_305929819.1">
    <property type="nucleotide sequence ID" value="NZ_JAVAIL010000002.1"/>
</dbReference>
<dbReference type="InterPro" id="IPR034005">
    <property type="entry name" value="M3A_DCP"/>
</dbReference>
<dbReference type="InterPro" id="IPR001567">
    <property type="entry name" value="Pept_M3A_M3B_dom"/>
</dbReference>
<evidence type="ECO:0000256" key="6">
    <source>
        <dbReference type="ARBA" id="ARBA00023049"/>
    </source>
</evidence>
<keyword evidence="5 7" id="KW-0862">Zinc</keyword>
<evidence type="ECO:0000259" key="9">
    <source>
        <dbReference type="Pfam" id="PF01432"/>
    </source>
</evidence>
<comment type="similarity">
    <text evidence="1 7">Belongs to the peptidase M3 family.</text>
</comment>
<keyword evidence="2 7" id="KW-0645">Protease</keyword>
<dbReference type="EC" id="3.4.24.-" evidence="10"/>
<evidence type="ECO:0000256" key="7">
    <source>
        <dbReference type="RuleBase" id="RU003435"/>
    </source>
</evidence>
<dbReference type="GO" id="GO:0016787">
    <property type="term" value="F:hydrolase activity"/>
    <property type="evidence" value="ECO:0007669"/>
    <property type="project" value="UniProtKB-KW"/>
</dbReference>
<dbReference type="InterPro" id="IPR045090">
    <property type="entry name" value="Pept_M3A_M3B"/>
</dbReference>
<dbReference type="EMBL" id="JAVAIL010000002">
    <property type="protein sequence ID" value="MDP4539702.1"/>
    <property type="molecule type" value="Genomic_DNA"/>
</dbReference>
<keyword evidence="11" id="KW-1185">Reference proteome</keyword>
<proteinExistence type="inferred from homology"/>
<feature type="region of interest" description="Disordered" evidence="8">
    <location>
        <begin position="732"/>
        <end position="757"/>
    </location>
</feature>
<gene>
    <name evidence="10" type="ORF">Q9K01_08720</name>
</gene>
<comment type="caution">
    <text evidence="10">The sequence shown here is derived from an EMBL/GenBank/DDBJ whole genome shotgun (WGS) entry which is preliminary data.</text>
</comment>
<dbReference type="PANTHER" id="PTHR43660:SF1">
    <property type="entry name" value="DIPEPTIDYL CARBOXYPEPTIDASE"/>
    <property type="match status" value="1"/>
</dbReference>
<keyword evidence="3 7" id="KW-0479">Metal-binding</keyword>
<dbReference type="PANTHER" id="PTHR43660">
    <property type="entry name" value="DIPEPTIDYL CARBOXYPEPTIDASE"/>
    <property type="match status" value="1"/>
</dbReference>
<accession>A0ABT9H8Q3</accession>
<dbReference type="CDD" id="cd06456">
    <property type="entry name" value="M3A_DCP"/>
    <property type="match status" value="1"/>
</dbReference>
<protein>
    <submittedName>
        <fullName evidence="10">M3 family metallopeptidase</fullName>
        <ecNumber evidence="10">3.4.24.-</ecNumber>
    </submittedName>
</protein>
<evidence type="ECO:0000256" key="1">
    <source>
        <dbReference type="ARBA" id="ARBA00006040"/>
    </source>
</evidence>
<evidence type="ECO:0000313" key="10">
    <source>
        <dbReference type="EMBL" id="MDP4539702.1"/>
    </source>
</evidence>
<organism evidence="10 11">
    <name type="scientific">Qipengyuania benthica</name>
    <dbReference type="NCBI Taxonomy" id="3067651"/>
    <lineage>
        <taxon>Bacteria</taxon>
        <taxon>Pseudomonadati</taxon>
        <taxon>Pseudomonadota</taxon>
        <taxon>Alphaproteobacteria</taxon>
        <taxon>Sphingomonadales</taxon>
        <taxon>Erythrobacteraceae</taxon>
        <taxon>Qipengyuania</taxon>
    </lineage>
</organism>
<evidence type="ECO:0000256" key="2">
    <source>
        <dbReference type="ARBA" id="ARBA00022670"/>
    </source>
</evidence>
<keyword evidence="4 7" id="KW-0378">Hydrolase</keyword>
<name>A0ABT9H8Q3_9SPHN</name>
<comment type="cofactor">
    <cofactor evidence="7">
        <name>Zn(2+)</name>
        <dbReference type="ChEBI" id="CHEBI:29105"/>
    </cofactor>
    <text evidence="7">Binds 1 zinc ion.</text>
</comment>
<evidence type="ECO:0000256" key="8">
    <source>
        <dbReference type="SAM" id="MobiDB-lite"/>
    </source>
</evidence>
<evidence type="ECO:0000256" key="4">
    <source>
        <dbReference type="ARBA" id="ARBA00022801"/>
    </source>
</evidence>
<sequence length="757" mass="83683">MKAQIMATTAAAALLAGCTTTQTDGAMDRPLPGTETAADVAIPQGTGYFAADSTLPFLTPDFSKISEADYLPAFEQGMAIQKAEVEAIVANPAAPTFANTIVALEKSGRMLDRVGNVFFALTGSNTTDRLDAINTEISPVLSAHYDSITLNPALFQRVKAVYDNRAAMAMTPEDATLLENTYEGMVHAGAMLTDAQREQVKAINTQLSTITTELGQKVRSAMTDQPLVVDTREELAGLSDADIQAAADLATEKGYPGKFAIALQNTTQQPVLPSLENRAVREKLFKLSYHRADGQLAVDTRPLIAEIAALRAEKAALFGAPDWATYAMWDRMAENPETALGFMGQMVPALAATQRREAALLNEVIEASGENFEVQPWDWYRYANMVKAERYDLDEDAVMEYFQLEPVLEDGIFYMAEKLYGLTFERRTDLPVYHPDVWTYTVFDRDGSELGLFYFDPFQRPSKRGGAWMSNFVEQSDLWGTKPVIYNVLNIPKAAEGEPQLVSFDWVNTAFHEFGHALHGFFADQRYESLSGTATARDFVEYPSQVHEMWATYPEVLANYAKHYETGETIPPEMIAKIEAAAKFNQGYDFGEVVAAALLDMKWHALTPAQARAIDTPAKVDAFERQALTELGLEVDLVPPRYRSTYFNHIFSSPAGYSAGYYSYLWTEMLDRDSRKWFRENGGLTRANGDHYRATVLSRGGTMDYFDMFENFAGRQPNIAPMLEARGLIPGDEAADSEVADDGPAQVGDAGTGPIRD</sequence>
<evidence type="ECO:0000256" key="5">
    <source>
        <dbReference type="ARBA" id="ARBA00022833"/>
    </source>
</evidence>
<dbReference type="Pfam" id="PF01432">
    <property type="entry name" value="Peptidase_M3"/>
    <property type="match status" value="1"/>
</dbReference>
<dbReference type="Gene3D" id="1.10.1370.40">
    <property type="match status" value="3"/>
</dbReference>
<dbReference type="Proteomes" id="UP001235664">
    <property type="component" value="Unassembled WGS sequence"/>
</dbReference>
<evidence type="ECO:0000313" key="11">
    <source>
        <dbReference type="Proteomes" id="UP001235664"/>
    </source>
</evidence>
<reference evidence="10 11" key="1">
    <citation type="submission" date="2023-08" db="EMBL/GenBank/DDBJ databases">
        <title>genomic of DY56.</title>
        <authorList>
            <person name="Wang Y."/>
        </authorList>
    </citation>
    <scope>NUCLEOTIDE SEQUENCE [LARGE SCALE GENOMIC DNA]</scope>
    <source>
        <strain evidence="10 11">DY56-A-20</strain>
    </source>
</reference>
<feature type="domain" description="Peptidase M3A/M3B catalytic" evidence="9">
    <location>
        <begin position="274"/>
        <end position="727"/>
    </location>
</feature>
<evidence type="ECO:0000256" key="3">
    <source>
        <dbReference type="ARBA" id="ARBA00022723"/>
    </source>
</evidence>